<dbReference type="PANTHER" id="PTHR46429">
    <property type="entry name" value="23S RRNA (GUANOSINE-2'-O-)-METHYLTRANSFERASE RLMB"/>
    <property type="match status" value="1"/>
</dbReference>
<comment type="similarity">
    <text evidence="1">Belongs to the class IV-like SAM-binding methyltransferase superfamily. RNA methyltransferase TrmH family.</text>
</comment>
<dbReference type="EMBL" id="CYZV01000028">
    <property type="protein sequence ID" value="CUO51981.1"/>
    <property type="molecule type" value="Genomic_DNA"/>
</dbReference>
<dbReference type="EC" id="2.1.1.-" evidence="6"/>
<dbReference type="InterPro" id="IPR029026">
    <property type="entry name" value="tRNA_m1G_MTases_N"/>
</dbReference>
<dbReference type="SMART" id="SM00967">
    <property type="entry name" value="SpoU_sub_bind"/>
    <property type="match status" value="1"/>
</dbReference>
<keyword evidence="2 6" id="KW-0489">Methyltransferase</keyword>
<dbReference type="GO" id="GO:0005829">
    <property type="term" value="C:cytosol"/>
    <property type="evidence" value="ECO:0007669"/>
    <property type="project" value="TreeGrafter"/>
</dbReference>
<evidence type="ECO:0000256" key="2">
    <source>
        <dbReference type="ARBA" id="ARBA00022603"/>
    </source>
</evidence>
<dbReference type="Gene3D" id="3.30.1330.30">
    <property type="match status" value="1"/>
</dbReference>
<dbReference type="CDD" id="cd18103">
    <property type="entry name" value="SpoU-like_RlmB"/>
    <property type="match status" value="1"/>
</dbReference>
<evidence type="ECO:0000313" key="6">
    <source>
        <dbReference type="EMBL" id="CUO51981.1"/>
    </source>
</evidence>
<evidence type="ECO:0000256" key="4">
    <source>
        <dbReference type="SAM" id="MobiDB-lite"/>
    </source>
</evidence>
<dbReference type="Pfam" id="PF00588">
    <property type="entry name" value="SpoU_methylase"/>
    <property type="match status" value="1"/>
</dbReference>
<evidence type="ECO:0000256" key="1">
    <source>
        <dbReference type="ARBA" id="ARBA00007228"/>
    </source>
</evidence>
<dbReference type="NCBIfam" id="TIGR00186">
    <property type="entry name" value="rRNA_methyl_3"/>
    <property type="match status" value="1"/>
</dbReference>
<accession>A0A174FQH9</accession>
<dbReference type="STRING" id="84024.ERS852471_02485"/>
<reference evidence="6 7" key="1">
    <citation type="submission" date="2015-09" db="EMBL/GenBank/DDBJ databases">
        <authorList>
            <consortium name="Pathogen Informatics"/>
        </authorList>
    </citation>
    <scope>NUCLEOTIDE SEQUENCE [LARGE SCALE GENOMIC DNA]</scope>
    <source>
        <strain evidence="6 7">2789STDY5834855</strain>
    </source>
</reference>
<dbReference type="InterPro" id="IPR013123">
    <property type="entry name" value="SpoU_subst-bd"/>
</dbReference>
<dbReference type="GO" id="GO:0006396">
    <property type="term" value="P:RNA processing"/>
    <property type="evidence" value="ECO:0007669"/>
    <property type="project" value="InterPro"/>
</dbReference>
<dbReference type="InterPro" id="IPR029028">
    <property type="entry name" value="Alpha/beta_knot_MTases"/>
</dbReference>
<dbReference type="GO" id="GO:0032259">
    <property type="term" value="P:methylation"/>
    <property type="evidence" value="ECO:0007669"/>
    <property type="project" value="UniProtKB-KW"/>
</dbReference>
<dbReference type="AlphaFoldDB" id="A0A174FQH9"/>
<dbReference type="Pfam" id="PF08032">
    <property type="entry name" value="SpoU_sub_bind"/>
    <property type="match status" value="1"/>
</dbReference>
<evidence type="ECO:0000259" key="5">
    <source>
        <dbReference type="SMART" id="SM00967"/>
    </source>
</evidence>
<dbReference type="InterPro" id="IPR029064">
    <property type="entry name" value="Ribosomal_eL30-like_sf"/>
</dbReference>
<dbReference type="GO" id="GO:0003723">
    <property type="term" value="F:RNA binding"/>
    <property type="evidence" value="ECO:0007669"/>
    <property type="project" value="InterPro"/>
</dbReference>
<sequence length="300" mass="33714">MTKRENPRRREREFNKFQEKSNRYQEKNNRFQDRREEKRDRNYAAGTREANSESVREDLVIGRNAVIEALKSDRTIECLYVSKGDLEGSIKVALGLAKDKGVVVKEADRRKLDTMCEGLNHQGIVAKVTPFKYCEVNDILEYAKRKDEKPFIVILDEIEDPHNLGSIIRTAELCGVHGIIIPKRRNVGVTSTVYKCSAGAIEHMRIAKVTNINATIDILKEQGIWIYGADIDGTDYSYNTDFSGPCALIIGSEGKGISNLTLKKCDLLVKIPMIGKINSLNASVAGGIMMYEVLKGRLTK</sequence>
<dbReference type="PANTHER" id="PTHR46429:SF1">
    <property type="entry name" value="23S RRNA (GUANOSINE-2'-O-)-METHYLTRANSFERASE RLMB"/>
    <property type="match status" value="1"/>
</dbReference>
<evidence type="ECO:0000313" key="7">
    <source>
        <dbReference type="Proteomes" id="UP000095558"/>
    </source>
</evidence>
<feature type="region of interest" description="Disordered" evidence="4">
    <location>
        <begin position="1"/>
        <end position="50"/>
    </location>
</feature>
<dbReference type="FunFam" id="3.40.1280.10:FF:000008">
    <property type="entry name" value="Group 3 RNA methyltransferase TrmH"/>
    <property type="match status" value="1"/>
</dbReference>
<dbReference type="RefSeq" id="WP_055277282.1">
    <property type="nucleotide sequence ID" value="NZ_CYZV01000028.1"/>
</dbReference>
<organism evidence="6 7">
    <name type="scientific">Clostridium disporicum</name>
    <dbReference type="NCBI Taxonomy" id="84024"/>
    <lineage>
        <taxon>Bacteria</taxon>
        <taxon>Bacillati</taxon>
        <taxon>Bacillota</taxon>
        <taxon>Clostridia</taxon>
        <taxon>Eubacteriales</taxon>
        <taxon>Clostridiaceae</taxon>
        <taxon>Clostridium</taxon>
    </lineage>
</organism>
<proteinExistence type="inferred from homology"/>
<feature type="domain" description="RNA 2-O ribose methyltransferase substrate binding" evidence="5">
    <location>
        <begin position="59"/>
        <end position="134"/>
    </location>
</feature>
<name>A0A174FQH9_9CLOT</name>
<dbReference type="InterPro" id="IPR004441">
    <property type="entry name" value="rRNA_MeTrfase_TrmH"/>
</dbReference>
<dbReference type="SUPFAM" id="SSF55315">
    <property type="entry name" value="L30e-like"/>
    <property type="match status" value="1"/>
</dbReference>
<feature type="compositionally biased region" description="Basic and acidic residues" evidence="4">
    <location>
        <begin position="1"/>
        <end position="42"/>
    </location>
</feature>
<dbReference type="OrthoDB" id="9794400at2"/>
<evidence type="ECO:0000256" key="3">
    <source>
        <dbReference type="ARBA" id="ARBA00022679"/>
    </source>
</evidence>
<keyword evidence="3 6" id="KW-0808">Transferase</keyword>
<dbReference type="GO" id="GO:0008173">
    <property type="term" value="F:RNA methyltransferase activity"/>
    <property type="evidence" value="ECO:0007669"/>
    <property type="project" value="InterPro"/>
</dbReference>
<dbReference type="Proteomes" id="UP000095558">
    <property type="component" value="Unassembled WGS sequence"/>
</dbReference>
<dbReference type="InterPro" id="IPR001537">
    <property type="entry name" value="SpoU_MeTrfase"/>
</dbReference>
<dbReference type="Gene3D" id="3.40.1280.10">
    <property type="match status" value="1"/>
</dbReference>
<dbReference type="SUPFAM" id="SSF75217">
    <property type="entry name" value="alpha/beta knot"/>
    <property type="match status" value="1"/>
</dbReference>
<protein>
    <submittedName>
        <fullName evidence="6">RNA methyltransferase, TrmH family group 3</fullName>
        <ecNumber evidence="6">2.1.1.-</ecNumber>
    </submittedName>
</protein>
<gene>
    <name evidence="6" type="primary">spoU</name>
    <name evidence="6" type="ORF">ERS852470_02586</name>
</gene>